<dbReference type="STRING" id="8167.A0A484DGM4"/>
<dbReference type="SUPFAM" id="SSF49562">
    <property type="entry name" value="C2 domain (Calcium/lipid-binding domain, CaLB)"/>
    <property type="match status" value="4"/>
</dbReference>
<feature type="domain" description="C2" evidence="2">
    <location>
        <begin position="921"/>
        <end position="1080"/>
    </location>
</feature>
<feature type="region of interest" description="Disordered" evidence="1">
    <location>
        <begin position="2164"/>
        <end position="2200"/>
    </location>
</feature>
<evidence type="ECO:0000259" key="2">
    <source>
        <dbReference type="PROSITE" id="PS50004"/>
    </source>
</evidence>
<feature type="region of interest" description="Disordered" evidence="1">
    <location>
        <begin position="1"/>
        <end position="24"/>
    </location>
</feature>
<dbReference type="GO" id="GO:0061511">
    <property type="term" value="P:centriole elongation"/>
    <property type="evidence" value="ECO:0007669"/>
    <property type="project" value="TreeGrafter"/>
</dbReference>
<feature type="compositionally biased region" description="Polar residues" evidence="1">
    <location>
        <begin position="195"/>
        <end position="204"/>
    </location>
</feature>
<accession>A0A484DGM4</accession>
<feature type="compositionally biased region" description="Basic and acidic residues" evidence="1">
    <location>
        <begin position="1959"/>
        <end position="1974"/>
    </location>
</feature>
<dbReference type="InterPro" id="IPR035892">
    <property type="entry name" value="C2_domain_sf"/>
</dbReference>
<dbReference type="CDD" id="cd00030">
    <property type="entry name" value="C2"/>
    <property type="match status" value="1"/>
</dbReference>
<name>A0A484DGM4_PERFV</name>
<feature type="domain" description="C2" evidence="2">
    <location>
        <begin position="1116"/>
        <end position="1274"/>
    </location>
</feature>
<feature type="domain" description="C2" evidence="2">
    <location>
        <begin position="1544"/>
        <end position="1672"/>
    </location>
</feature>
<proteinExistence type="predicted"/>
<comment type="caution">
    <text evidence="3">The sequence shown here is derived from an EMBL/GenBank/DDBJ whole genome shotgun (WGS) entry which is preliminary data.</text>
</comment>
<feature type="compositionally biased region" description="Polar residues" evidence="1">
    <location>
        <begin position="701"/>
        <end position="713"/>
    </location>
</feature>
<feature type="region of interest" description="Disordered" evidence="1">
    <location>
        <begin position="657"/>
        <end position="689"/>
    </location>
</feature>
<feature type="compositionally biased region" description="Basic and acidic residues" evidence="1">
    <location>
        <begin position="220"/>
        <end position="237"/>
    </location>
</feature>
<feature type="compositionally biased region" description="Basic and acidic residues" evidence="1">
    <location>
        <begin position="1837"/>
        <end position="1850"/>
    </location>
</feature>
<feature type="compositionally biased region" description="Polar residues" evidence="1">
    <location>
        <begin position="434"/>
        <end position="459"/>
    </location>
</feature>
<feature type="region of interest" description="Disordered" evidence="1">
    <location>
        <begin position="1826"/>
        <end position="1855"/>
    </location>
</feature>
<feature type="compositionally biased region" description="Polar residues" evidence="1">
    <location>
        <begin position="249"/>
        <end position="267"/>
    </location>
</feature>
<evidence type="ECO:0000313" key="4">
    <source>
        <dbReference type="Proteomes" id="UP000295070"/>
    </source>
</evidence>
<dbReference type="GO" id="GO:0071539">
    <property type="term" value="P:protein localization to centrosome"/>
    <property type="evidence" value="ECO:0007669"/>
    <property type="project" value="TreeGrafter"/>
</dbReference>
<feature type="region of interest" description="Disordered" evidence="1">
    <location>
        <begin position="2043"/>
        <end position="2125"/>
    </location>
</feature>
<feature type="compositionally biased region" description="Polar residues" evidence="1">
    <location>
        <begin position="1826"/>
        <end position="1836"/>
    </location>
</feature>
<feature type="domain" description="C2" evidence="2">
    <location>
        <begin position="726"/>
        <end position="853"/>
    </location>
</feature>
<reference evidence="3 4" key="1">
    <citation type="submission" date="2019-01" db="EMBL/GenBank/DDBJ databases">
        <title>A chromosome-scale genome assembly of the yellow perch, Perca flavescens.</title>
        <authorList>
            <person name="Feron R."/>
            <person name="Morvezen R."/>
            <person name="Bestin A."/>
            <person name="Haffray P."/>
            <person name="Klopp C."/>
            <person name="Zahm M."/>
            <person name="Cabau C."/>
            <person name="Roques C."/>
            <person name="Donnadieu C."/>
            <person name="Bouchez O."/>
            <person name="Christie M."/>
            <person name="Larson W."/>
            <person name="Guiguen Y."/>
        </authorList>
    </citation>
    <scope>NUCLEOTIDE SEQUENCE [LARGE SCALE GENOMIC DNA]</scope>
    <source>
        <strain evidence="3">YP-PL-M2</strain>
        <tissue evidence="3">Blood</tissue>
    </source>
</reference>
<feature type="region of interest" description="Disordered" evidence="1">
    <location>
        <begin position="417"/>
        <end position="468"/>
    </location>
</feature>
<dbReference type="InterPro" id="IPR057537">
    <property type="entry name" value="C2_C2CD3_N"/>
</dbReference>
<organism evidence="3 4">
    <name type="scientific">Perca flavescens</name>
    <name type="common">American yellow perch</name>
    <name type="synonym">Morone flavescens</name>
    <dbReference type="NCBI Taxonomy" id="8167"/>
    <lineage>
        <taxon>Eukaryota</taxon>
        <taxon>Metazoa</taxon>
        <taxon>Chordata</taxon>
        <taxon>Craniata</taxon>
        <taxon>Vertebrata</taxon>
        <taxon>Euteleostomi</taxon>
        <taxon>Actinopterygii</taxon>
        <taxon>Neopterygii</taxon>
        <taxon>Teleostei</taxon>
        <taxon>Neoteleostei</taxon>
        <taxon>Acanthomorphata</taxon>
        <taxon>Eupercaria</taxon>
        <taxon>Perciformes</taxon>
        <taxon>Percoidei</taxon>
        <taxon>Percidae</taxon>
        <taxon>Percinae</taxon>
        <taxon>Perca</taxon>
    </lineage>
</organism>
<dbReference type="Pfam" id="PF00168">
    <property type="entry name" value="C2"/>
    <property type="match status" value="3"/>
</dbReference>
<dbReference type="GO" id="GO:0005814">
    <property type="term" value="C:centriole"/>
    <property type="evidence" value="ECO:0007669"/>
    <property type="project" value="TreeGrafter"/>
</dbReference>
<evidence type="ECO:0000256" key="1">
    <source>
        <dbReference type="SAM" id="MobiDB-lite"/>
    </source>
</evidence>
<feature type="compositionally biased region" description="Basic and acidic residues" evidence="1">
    <location>
        <begin position="1740"/>
        <end position="1763"/>
    </location>
</feature>
<keyword evidence="4" id="KW-1185">Reference proteome</keyword>
<sequence>MKSRKPRSVKAGGSKKKVTSDVSPATSLPPLVEGQLRCFLRVIISRVLWTVQKPPSATFVRLRWWGESSNGTHFFPRDGSQPSQKTIKTTARFPIRCGPKQFTSYLTDMSSLVLEVLTKPDHLPIARAEVASISRLSLAHPISGFYTLVSPTSEKLGELQVSLNLEPLTEAYDSSSSGPITDISIDGPQVTTLTVPSRSRSLSACSGKESAGSSSGNTPRGKDHLYFQNAQKDKGNEESLENQIPPANRSLNSQTSVNPSNQEPCGHTTNDILSVILERGNKLRNAMVVSSLKCDTDSVPALKDTPLPLPKDNILPPSKPFPSPSGMILQNILHADSTLKHSDNVAVVSDCSLDCPVDMDNRAVDLLLGSLNTSPLPLWDGDISLSESLSGHSSVCGDSELNDPQYDQSLLENLFYKPPMSDIRPNDTEEEDQATVSSSKKQLTQSGPKIITGPNSEPQRSADAGEIPPGVSAEQLTLLSLSRLARVTIDSLTAPPGNATNTPRKTSSKGKPPRPLTSKKCTYFIEYVFPMASTSSRHDRSKGGDGEVTRAVASKVTGGAVKFHQHSVFPVQFSTATIEKWWGTDLIFKIYSRKTDQKKPVPIGKAVYPLRCLLQSKQLSQSVVLPVQSVEGNCETQEIGPLKVLLELATDNKDFSSEKSKSKLAWNDTSPSQPAPSPQRETSSRSQHVDIGREELPAASFENSRLNSWSSQKPSKEPSAHPGLHTSPHISRQQVEKEPEVLLHTLLMVPDGKNFNCGPMQAPNVYLNCKLWCDETARSVISWGQANPSFNFAQVTPVALTTKLLERMKNNVMVIEVWQKTRCSGQDQLLGLVKLPLHQFYMSFRDPKIAHLLLQAQYPVLGVDCYMPVIDVFSGTCKGHLRIVLAMGQSEQIVALQRTRDEEYDCLSHLVRPVHLLDHQHHSQSKAIASREETMREHLFVIRVEKVNGLTPLQSTVWGEADCYIQYGFPSQEGDPAAKVDQNLIESSVNLKLFRTTTTLCIPDPLFGHSETHVLLAHEGVPIQRLLLSSLSSQGLRSGGGVQFEVWCRYYYPNVRDQLVAKGMLPLSKLCAMVTMQREHPNKAQMFSLPLIPRTDSPTGHQPQPSGLLDVCIRYKHRPLRLEGQTGKGAASRVVTLVVQVHRASGLQAAARVLSEQDERFSYFASVGVNSYVTVELSFMPERERRCTRVAARTFCPEFDHHVEMSCDLLFQKSSGETCSLAEQLKEASAVFTVWNRDSRKAVYTHTPEEVMLGTLKIPLADLLHKRTGISGWFGVYIPQERSSFQHQHILVGGLEISVKFAHHSDRERVIKAAQGLSWEMTQNEVLDDEEAWGDSIRKMSLTFSMPRAWIPVHCLLLPGLSELERSTYCYFRYKFYDQDAFCSQMKHPLVEEEGQATVAFQGSRTVELRSTQPLMWYLREEKLEVQVWVAFTKDNRQRPRDTDRLVGSAFVDLSSLAKTPKQKLTLSGVYPLFRRSAADLQGAALRVHITLTAGFVPAGVDAQVDSDSQWELLSEEVEAADQVPSPTTPRKSPSRDRNKSSRTTPDITSVQHTEMSTAESFPVTVAVDRAMHLNLKGCPLAERSEGSPCCCVSYVTAESAEPVSTAVIANTDCPVWDHQHECRLSKQLLVDPQQSLVFKVWHKGETERVIGFASVDLSPLVCGFPLVCGWYNITDFSGQCHGQLKVSITPLKGVHDLRGQRKTVNEEAAKNTPQTLFQALPLSYHTTATYSSFPSHISRHPEQKISSPDHTDRLFSERSGEGDRHIEHMDRVRLYHQSLQEQTAAHSACSSSAGDINPSSLLLFSTLRKKLSELDNIQRYFSHKLSTPTFPSTSEQDCHSKHEEERNTETDTCQPLLKSNQLVGQVNNIISGLREHHLETIPSDPQNNSTTSPVADNNPQTIRESISSTRRASKSSQKGLSPLHSPKMSEEHTDSEPEEEKDSGNHKGAVSEDESEEGADKDGDGTGSTRDEKSDEDDEEEDEDYEEVVVKPRHLNEVTSLTDKTSPWTSIMSDPDLVSLESLEAQEELDLSQDEERQMVNCQTHDCSGKHKCARKEERERQQNDCLDGSAGDTMDTERDGERTLQAVDERKEPNKDPNEGSDDRASSPTTLHATDTHDASCSLDNQDIPLQTLVPVEVPNFFLPSHQLEASMKVIRLAPSFSQTASDPGPCSSLPSIPHPRGPRQRPNMSPSSMKKETERIAKIFAAHFDDNQ</sequence>
<dbReference type="PANTHER" id="PTHR21254">
    <property type="entry name" value="C2 DOMAIN-CONTAINING PROTEIN 3"/>
    <property type="match status" value="1"/>
</dbReference>
<protein>
    <recommendedName>
        <fullName evidence="2">C2 domain-containing protein</fullName>
    </recommendedName>
</protein>
<dbReference type="PROSITE" id="PS50004">
    <property type="entry name" value="C2"/>
    <property type="match status" value="4"/>
</dbReference>
<dbReference type="GO" id="GO:0060271">
    <property type="term" value="P:cilium assembly"/>
    <property type="evidence" value="ECO:0007669"/>
    <property type="project" value="TreeGrafter"/>
</dbReference>
<feature type="compositionally biased region" description="Basic residues" evidence="1">
    <location>
        <begin position="1"/>
        <end position="17"/>
    </location>
</feature>
<evidence type="ECO:0000313" key="3">
    <source>
        <dbReference type="EMBL" id="TDH14648.1"/>
    </source>
</evidence>
<feature type="region of interest" description="Disordered" evidence="1">
    <location>
        <begin position="1736"/>
        <end position="1763"/>
    </location>
</feature>
<feature type="region of interest" description="Disordered" evidence="1">
    <location>
        <begin position="701"/>
        <end position="735"/>
    </location>
</feature>
<dbReference type="GO" id="GO:0034451">
    <property type="term" value="C:centriolar satellite"/>
    <property type="evidence" value="ECO:0007669"/>
    <property type="project" value="TreeGrafter"/>
</dbReference>
<feature type="compositionally biased region" description="Low complexity" evidence="1">
    <location>
        <begin position="1906"/>
        <end position="1917"/>
    </location>
</feature>
<feature type="region of interest" description="Disordered" evidence="1">
    <location>
        <begin position="1517"/>
        <end position="1556"/>
    </location>
</feature>
<gene>
    <name evidence="3" type="ORF">EPR50_G00022490</name>
</gene>
<feature type="region of interest" description="Disordered" evidence="1">
    <location>
        <begin position="492"/>
        <end position="517"/>
    </location>
</feature>
<dbReference type="EMBL" id="SCKG01000003">
    <property type="protein sequence ID" value="TDH14648.1"/>
    <property type="molecule type" value="Genomic_DNA"/>
</dbReference>
<dbReference type="InterPro" id="IPR000008">
    <property type="entry name" value="C2_dom"/>
</dbReference>
<dbReference type="PANTHER" id="PTHR21254:SF1">
    <property type="entry name" value="C2 DOMAIN-CONTAINING PROTEIN 3"/>
    <property type="match status" value="1"/>
</dbReference>
<feature type="region of interest" description="Disordered" evidence="1">
    <location>
        <begin position="1880"/>
        <end position="1999"/>
    </location>
</feature>
<feature type="compositionally biased region" description="Polar residues" evidence="1">
    <location>
        <begin position="1884"/>
        <end position="1905"/>
    </location>
</feature>
<feature type="compositionally biased region" description="Acidic residues" evidence="1">
    <location>
        <begin position="1975"/>
        <end position="1988"/>
    </location>
</feature>
<dbReference type="SMART" id="SM00239">
    <property type="entry name" value="C2"/>
    <property type="match status" value="3"/>
</dbReference>
<dbReference type="Gene3D" id="2.60.40.150">
    <property type="entry name" value="C2 domain"/>
    <property type="match status" value="3"/>
</dbReference>
<feature type="region of interest" description="Disordered" evidence="1">
    <location>
        <begin position="195"/>
        <end position="267"/>
    </location>
</feature>
<dbReference type="Proteomes" id="UP000295070">
    <property type="component" value="Chromosome 3"/>
</dbReference>
<dbReference type="Pfam" id="PF25339">
    <property type="entry name" value="C2_C2CD3_N"/>
    <property type="match status" value="1"/>
</dbReference>
<feature type="compositionally biased region" description="Basic and acidic residues" evidence="1">
    <location>
        <begin position="2077"/>
        <end position="2107"/>
    </location>
</feature>
<feature type="compositionally biased region" description="Polar residues" evidence="1">
    <location>
        <begin position="1542"/>
        <end position="1556"/>
    </location>
</feature>